<keyword evidence="1" id="KW-1133">Transmembrane helix</keyword>
<reference evidence="3" key="1">
    <citation type="submission" date="2020-02" db="EMBL/GenBank/DDBJ databases">
        <title>Flavobacterium sp. genome.</title>
        <authorList>
            <person name="Jung H.S."/>
            <person name="Baek J.H."/>
            <person name="Jeon C.O."/>
        </authorList>
    </citation>
    <scope>NUCLEOTIDE SEQUENCE</scope>
    <source>
        <strain evidence="3">SE-s28</strain>
    </source>
</reference>
<name>A0A972FRK0_9FLAO</name>
<feature type="transmembrane region" description="Helical" evidence="1">
    <location>
        <begin position="41"/>
        <end position="64"/>
    </location>
</feature>
<protein>
    <submittedName>
        <fullName evidence="3">Sensor histidine kinase</fullName>
    </submittedName>
</protein>
<dbReference type="InterPro" id="IPR050640">
    <property type="entry name" value="Bact_2-comp_sensor_kinase"/>
</dbReference>
<evidence type="ECO:0000313" key="3">
    <source>
        <dbReference type="EMBL" id="NMH28069.1"/>
    </source>
</evidence>
<keyword evidence="3" id="KW-0808">Transferase</keyword>
<accession>A0A972FRK0</accession>
<dbReference type="EMBL" id="JAAMPU010000104">
    <property type="protein sequence ID" value="NMH28069.1"/>
    <property type="molecule type" value="Genomic_DNA"/>
</dbReference>
<organism evidence="3 4">
    <name type="scientific">Flavobacterium silvaticum</name>
    <dbReference type="NCBI Taxonomy" id="1852020"/>
    <lineage>
        <taxon>Bacteria</taxon>
        <taxon>Pseudomonadati</taxon>
        <taxon>Bacteroidota</taxon>
        <taxon>Flavobacteriia</taxon>
        <taxon>Flavobacteriales</taxon>
        <taxon>Flavobacteriaceae</taxon>
        <taxon>Flavobacterium</taxon>
    </lineage>
</organism>
<dbReference type="Pfam" id="PF06580">
    <property type="entry name" value="His_kinase"/>
    <property type="match status" value="1"/>
</dbReference>
<gene>
    <name evidence="3" type="ORF">G6047_08495</name>
</gene>
<dbReference type="RefSeq" id="WP_169527179.1">
    <property type="nucleotide sequence ID" value="NZ_JAAMPU010000104.1"/>
</dbReference>
<dbReference type="InterPro" id="IPR010559">
    <property type="entry name" value="Sig_transdc_His_kin_internal"/>
</dbReference>
<dbReference type="InterPro" id="IPR036890">
    <property type="entry name" value="HATPase_C_sf"/>
</dbReference>
<keyword evidence="1" id="KW-0812">Transmembrane</keyword>
<comment type="caution">
    <text evidence="3">The sequence shown here is derived from an EMBL/GenBank/DDBJ whole genome shotgun (WGS) entry which is preliminary data.</text>
</comment>
<dbReference type="GO" id="GO:0000155">
    <property type="term" value="F:phosphorelay sensor kinase activity"/>
    <property type="evidence" value="ECO:0007669"/>
    <property type="project" value="InterPro"/>
</dbReference>
<evidence type="ECO:0000259" key="2">
    <source>
        <dbReference type="Pfam" id="PF06580"/>
    </source>
</evidence>
<sequence>MMSDKRISILAQILIFTGLAILQCLPLFWKVYFPIEYWIKQSLMFAVWVGIFYLSLKVLLPFLLFRGRWGFFLLSVILLVLPSVLIFSHVSDNLLDLHAVLNKHFNVDPKKEHPDKALLGDFGTVIITLLVIGSSTVIGFGEKLRSESQLRENLEKEKVTSELSFLKSQINPHFFFNILNSIYALTDTDVTAARAAIYNLSHLMRYVLYDTQNNLTSLQKEVAFVEDYLKLMELRITSNVQVIFDKPAIVKDVEVAPMLFLPFIENAFKHGISSIHPSYIYIGLRQTENTIEIEVRNSLFEEQALNKEESNGIGIGNTKRRLDLIYPGRYELDIDKNTAASEFSVSLKLKQL</sequence>
<dbReference type="AlphaFoldDB" id="A0A972FRK0"/>
<feature type="transmembrane region" description="Helical" evidence="1">
    <location>
        <begin position="122"/>
        <end position="141"/>
    </location>
</feature>
<dbReference type="GO" id="GO:0016020">
    <property type="term" value="C:membrane"/>
    <property type="evidence" value="ECO:0007669"/>
    <property type="project" value="InterPro"/>
</dbReference>
<feature type="domain" description="Signal transduction histidine kinase internal region" evidence="2">
    <location>
        <begin position="162"/>
        <end position="238"/>
    </location>
</feature>
<proteinExistence type="predicted"/>
<dbReference type="Gene3D" id="3.30.565.10">
    <property type="entry name" value="Histidine kinase-like ATPase, C-terminal domain"/>
    <property type="match status" value="1"/>
</dbReference>
<keyword evidence="4" id="KW-1185">Reference proteome</keyword>
<feature type="transmembrane region" description="Helical" evidence="1">
    <location>
        <begin position="71"/>
        <end position="90"/>
    </location>
</feature>
<keyword evidence="3" id="KW-0418">Kinase</keyword>
<evidence type="ECO:0000313" key="4">
    <source>
        <dbReference type="Proteomes" id="UP000712080"/>
    </source>
</evidence>
<dbReference type="PANTHER" id="PTHR34220:SF7">
    <property type="entry name" value="SENSOR HISTIDINE KINASE YPDA"/>
    <property type="match status" value="1"/>
</dbReference>
<dbReference type="PANTHER" id="PTHR34220">
    <property type="entry name" value="SENSOR HISTIDINE KINASE YPDA"/>
    <property type="match status" value="1"/>
</dbReference>
<dbReference type="Proteomes" id="UP000712080">
    <property type="component" value="Unassembled WGS sequence"/>
</dbReference>
<dbReference type="SUPFAM" id="SSF55874">
    <property type="entry name" value="ATPase domain of HSP90 chaperone/DNA topoisomerase II/histidine kinase"/>
    <property type="match status" value="1"/>
</dbReference>
<evidence type="ECO:0000256" key="1">
    <source>
        <dbReference type="SAM" id="Phobius"/>
    </source>
</evidence>
<feature type="transmembrane region" description="Helical" evidence="1">
    <location>
        <begin position="7"/>
        <end position="29"/>
    </location>
</feature>
<keyword evidence="1" id="KW-0472">Membrane</keyword>